<protein>
    <recommendedName>
        <fullName evidence="4">Secreted protein</fullName>
    </recommendedName>
</protein>
<reference evidence="3" key="2">
    <citation type="journal article" date="2019" name="Mol. Plant Microbe Interact.">
        <title>Genome sequence resources for four phytopathogenic fungi from the Colletotrichum orbiculare species complex.</title>
        <authorList>
            <person name="Gan P."/>
            <person name="Tsushima A."/>
            <person name="Narusaka M."/>
            <person name="Narusaka Y."/>
            <person name="Takano Y."/>
            <person name="Kubo Y."/>
            <person name="Shirasu K."/>
        </authorList>
    </citation>
    <scope>GENOME REANNOTATION</scope>
    <source>
        <strain evidence="3">104-T / ATCC 96160 / CBS 514.97 / LARS 414 / MAFF 240422</strain>
    </source>
</reference>
<accession>A0A484G7E0</accession>
<feature type="chain" id="PRO_5019820707" description="Secreted protein" evidence="1">
    <location>
        <begin position="19"/>
        <end position="83"/>
    </location>
</feature>
<evidence type="ECO:0000256" key="1">
    <source>
        <dbReference type="SAM" id="SignalP"/>
    </source>
</evidence>
<evidence type="ECO:0000313" key="3">
    <source>
        <dbReference type="Proteomes" id="UP000014480"/>
    </source>
</evidence>
<proteinExistence type="predicted"/>
<reference evidence="3" key="1">
    <citation type="journal article" date="2013" name="New Phytol.">
        <title>Comparative genomic and transcriptomic analyses reveal the hemibiotrophic stage shift of Colletotrichum fungi.</title>
        <authorList>
            <person name="Gan P."/>
            <person name="Ikeda K."/>
            <person name="Irieda H."/>
            <person name="Narusaka M."/>
            <person name="O'Connell R.J."/>
            <person name="Narusaka Y."/>
            <person name="Takano Y."/>
            <person name="Kubo Y."/>
            <person name="Shirasu K."/>
        </authorList>
    </citation>
    <scope>NUCLEOTIDE SEQUENCE [LARGE SCALE GENOMIC DNA]</scope>
    <source>
        <strain evidence="3">104-T / ATCC 96160 / CBS 514.97 / LARS 414 / MAFF 240422</strain>
    </source>
</reference>
<evidence type="ECO:0000313" key="2">
    <source>
        <dbReference type="EMBL" id="TDZ26192.1"/>
    </source>
</evidence>
<gene>
    <name evidence="2" type="ORF">Cob_v001371</name>
</gene>
<name>A0A484G7E0_COLOR</name>
<comment type="caution">
    <text evidence="2">The sequence shown here is derived from an EMBL/GenBank/DDBJ whole genome shotgun (WGS) entry which is preliminary data.</text>
</comment>
<feature type="signal peptide" evidence="1">
    <location>
        <begin position="1"/>
        <end position="18"/>
    </location>
</feature>
<organism evidence="2 3">
    <name type="scientific">Colletotrichum orbiculare (strain 104-T / ATCC 96160 / CBS 514.97 / LARS 414 / MAFF 240422)</name>
    <name type="common">Cucumber anthracnose fungus</name>
    <name type="synonym">Colletotrichum lagenarium</name>
    <dbReference type="NCBI Taxonomy" id="1213857"/>
    <lineage>
        <taxon>Eukaryota</taxon>
        <taxon>Fungi</taxon>
        <taxon>Dikarya</taxon>
        <taxon>Ascomycota</taxon>
        <taxon>Pezizomycotina</taxon>
        <taxon>Sordariomycetes</taxon>
        <taxon>Hypocreomycetidae</taxon>
        <taxon>Glomerellales</taxon>
        <taxon>Glomerellaceae</taxon>
        <taxon>Colletotrichum</taxon>
        <taxon>Colletotrichum orbiculare species complex</taxon>
    </lineage>
</organism>
<sequence length="83" mass="8879">MLLRSVLAVALFGASTLAWEAFCTDATHPTDPNLWASTTRGCCTSPWTFKSSSNFCDTGSERTNAFCSCCQRTQAALCMNVGG</sequence>
<dbReference type="AlphaFoldDB" id="A0A484G7E0"/>
<dbReference type="Proteomes" id="UP000014480">
    <property type="component" value="Unassembled WGS sequence"/>
</dbReference>
<evidence type="ECO:0008006" key="4">
    <source>
        <dbReference type="Google" id="ProtNLM"/>
    </source>
</evidence>
<keyword evidence="1" id="KW-0732">Signal</keyword>
<keyword evidence="3" id="KW-1185">Reference proteome</keyword>
<dbReference type="EMBL" id="AMCV02000001">
    <property type="protein sequence ID" value="TDZ26192.1"/>
    <property type="molecule type" value="Genomic_DNA"/>
</dbReference>